<keyword evidence="2" id="KW-0812">Transmembrane</keyword>
<sequence length="536" mass="58190">MLRWLGPKKPAEPPDRRTPLDAAAGAGILGDGHVTDDPLAAISLPMADPRRKRGAPRQIYSVSRSVYLPRVTLKNNGANEASSASIDPSSASNGVGVNPLFREPSNDPQNGNKLPNHSSTTSPAFGNKSNSSGYGGSHGGSSLDALYLERLKLQNDSGVTLEQNPTYVRSIKVARTRAKQSKIQVPSLTSSSSGNGTLTTIPEGRVDVIPKPIWPLDEKLLDQYDSLVDDALLLYTSLNYSPEKSKCLESYVDLSVKDLLVELLNNINATLEGKTGMSPEDMLKSVNERLISKLEALRNATEDEMKKLCVNLSNCRKMNSVLRAFSHSSSSGNSSQSIPDYSSGRVRTLSSETEDLYHIPSGSSSSGFSDTAKDPPCAVLPVFVHHDNFAGVSNGVRNAMIYGTLIRDRGGAGAEKLLERTRSTPVKKKSLLLAAKDSKPSVWEQYYGMKATSDVAGKVDGKPSDVPIFPGGRPEADFTLDVPRSEMLSKKMRDDKKWRFRCRLLTSFLGLVFFLLSVMAVSLMLTRGKRMFGSMV</sequence>
<evidence type="ECO:0000313" key="4">
    <source>
        <dbReference type="Proteomes" id="UP001154078"/>
    </source>
</evidence>
<feature type="compositionally biased region" description="Basic and acidic residues" evidence="1">
    <location>
        <begin position="9"/>
        <end position="19"/>
    </location>
</feature>
<proteinExistence type="predicted"/>
<name>A0A9P0ATU4_BRAAE</name>
<dbReference type="Proteomes" id="UP001154078">
    <property type="component" value="Chromosome 2"/>
</dbReference>
<dbReference type="AlphaFoldDB" id="A0A9P0ATU4"/>
<feature type="region of interest" description="Disordered" evidence="1">
    <location>
        <begin position="326"/>
        <end position="345"/>
    </location>
</feature>
<feature type="compositionally biased region" description="Polar residues" evidence="1">
    <location>
        <begin position="106"/>
        <end position="124"/>
    </location>
</feature>
<evidence type="ECO:0000256" key="2">
    <source>
        <dbReference type="SAM" id="Phobius"/>
    </source>
</evidence>
<feature type="compositionally biased region" description="Low complexity" evidence="1">
    <location>
        <begin position="326"/>
        <end position="337"/>
    </location>
</feature>
<evidence type="ECO:0000313" key="3">
    <source>
        <dbReference type="EMBL" id="CAH0550299.1"/>
    </source>
</evidence>
<feature type="transmembrane region" description="Helical" evidence="2">
    <location>
        <begin position="504"/>
        <end position="525"/>
    </location>
</feature>
<feature type="region of interest" description="Disordered" evidence="1">
    <location>
        <begin position="1"/>
        <end position="35"/>
    </location>
</feature>
<gene>
    <name evidence="3" type="ORF">MELIAE_LOCUS3151</name>
</gene>
<keyword evidence="2" id="KW-1133">Transmembrane helix</keyword>
<dbReference type="EMBL" id="OV121133">
    <property type="protein sequence ID" value="CAH0550299.1"/>
    <property type="molecule type" value="Genomic_DNA"/>
</dbReference>
<keyword evidence="2" id="KW-0472">Membrane</keyword>
<reference evidence="3" key="1">
    <citation type="submission" date="2021-12" db="EMBL/GenBank/DDBJ databases">
        <authorList>
            <person name="King R."/>
        </authorList>
    </citation>
    <scope>NUCLEOTIDE SEQUENCE</scope>
</reference>
<feature type="region of interest" description="Disordered" evidence="1">
    <location>
        <begin position="77"/>
        <end position="139"/>
    </location>
</feature>
<organism evidence="3 4">
    <name type="scientific">Brassicogethes aeneus</name>
    <name type="common">Rape pollen beetle</name>
    <name type="synonym">Meligethes aeneus</name>
    <dbReference type="NCBI Taxonomy" id="1431903"/>
    <lineage>
        <taxon>Eukaryota</taxon>
        <taxon>Metazoa</taxon>
        <taxon>Ecdysozoa</taxon>
        <taxon>Arthropoda</taxon>
        <taxon>Hexapoda</taxon>
        <taxon>Insecta</taxon>
        <taxon>Pterygota</taxon>
        <taxon>Neoptera</taxon>
        <taxon>Endopterygota</taxon>
        <taxon>Coleoptera</taxon>
        <taxon>Polyphaga</taxon>
        <taxon>Cucujiformia</taxon>
        <taxon>Nitidulidae</taxon>
        <taxon>Meligethinae</taxon>
        <taxon>Brassicogethes</taxon>
    </lineage>
</organism>
<dbReference type="OrthoDB" id="8196393at2759"/>
<feature type="compositionally biased region" description="Low complexity" evidence="1">
    <location>
        <begin position="81"/>
        <end position="92"/>
    </location>
</feature>
<accession>A0A9P0ATU4</accession>
<evidence type="ECO:0000256" key="1">
    <source>
        <dbReference type="SAM" id="MobiDB-lite"/>
    </source>
</evidence>
<keyword evidence="4" id="KW-1185">Reference proteome</keyword>
<protein>
    <submittedName>
        <fullName evidence="3">Uncharacterized protein</fullName>
    </submittedName>
</protein>